<dbReference type="SUPFAM" id="SSF51735">
    <property type="entry name" value="NAD(P)-binding Rossmann-fold domains"/>
    <property type="match status" value="1"/>
</dbReference>
<evidence type="ECO:0000256" key="2">
    <source>
        <dbReference type="SAM" id="Phobius"/>
    </source>
</evidence>
<evidence type="ECO:0000313" key="3">
    <source>
        <dbReference type="EMBL" id="GMT10262.1"/>
    </source>
</evidence>
<dbReference type="PROSITE" id="PS00061">
    <property type="entry name" value="ADH_SHORT"/>
    <property type="match status" value="1"/>
</dbReference>
<evidence type="ECO:0008006" key="5">
    <source>
        <dbReference type="Google" id="ProtNLM"/>
    </source>
</evidence>
<sequence>MFIVVLFLIAFGIFLKISDSSFNLWFWNRVGRKSEDAHYRGKIVWIIGASSGIGEDISIRLARFSPLLILSARRTELLETVAKKCKDVNSDCQVKILPFDMVDFENLNEKTKEADEMYKRKVDIVVLNAGRSQRAEWTDIDPSVDIDCITINAVAPTQVARSILKNRGLHPTGEKTDNLQFVIISSVAGLLPAILSPSYAAAKAALMQYFRLLAVEMGEKGVKVSIICPSHVYAPNMLKSAFTSTPGAQHGEVIDAPRKAQMMPERAAKLISLAAVNEIHECVIASTPSVLATIYFFINFPGVFARIINLVGAKRLRSIRSAHE</sequence>
<dbReference type="AlphaFoldDB" id="A0AAV5UUM3"/>
<organism evidence="3 4">
    <name type="scientific">Pristionchus fissidentatus</name>
    <dbReference type="NCBI Taxonomy" id="1538716"/>
    <lineage>
        <taxon>Eukaryota</taxon>
        <taxon>Metazoa</taxon>
        <taxon>Ecdysozoa</taxon>
        <taxon>Nematoda</taxon>
        <taxon>Chromadorea</taxon>
        <taxon>Rhabditida</taxon>
        <taxon>Rhabditina</taxon>
        <taxon>Diplogasteromorpha</taxon>
        <taxon>Diplogasteroidea</taxon>
        <taxon>Neodiplogasteridae</taxon>
        <taxon>Pristionchus</taxon>
    </lineage>
</organism>
<dbReference type="GO" id="GO:0016491">
    <property type="term" value="F:oxidoreductase activity"/>
    <property type="evidence" value="ECO:0007669"/>
    <property type="project" value="UniProtKB-KW"/>
</dbReference>
<evidence type="ECO:0000256" key="1">
    <source>
        <dbReference type="ARBA" id="ARBA00023002"/>
    </source>
</evidence>
<dbReference type="Proteomes" id="UP001432322">
    <property type="component" value="Unassembled WGS sequence"/>
</dbReference>
<keyword evidence="2" id="KW-1133">Transmembrane helix</keyword>
<dbReference type="InterPro" id="IPR053011">
    <property type="entry name" value="SDR_family_member_7"/>
</dbReference>
<dbReference type="Gene3D" id="3.40.50.720">
    <property type="entry name" value="NAD(P)-binding Rossmann-like Domain"/>
    <property type="match status" value="1"/>
</dbReference>
<keyword evidence="1" id="KW-0560">Oxidoreductase</keyword>
<dbReference type="EMBL" id="BTSY01000001">
    <property type="protein sequence ID" value="GMT10262.1"/>
    <property type="molecule type" value="Genomic_DNA"/>
</dbReference>
<dbReference type="InterPro" id="IPR036291">
    <property type="entry name" value="NAD(P)-bd_dom_sf"/>
</dbReference>
<dbReference type="InterPro" id="IPR002347">
    <property type="entry name" value="SDR_fam"/>
</dbReference>
<comment type="caution">
    <text evidence="3">The sequence shown here is derived from an EMBL/GenBank/DDBJ whole genome shotgun (WGS) entry which is preliminary data.</text>
</comment>
<keyword evidence="2" id="KW-0812">Transmembrane</keyword>
<dbReference type="PANTHER" id="PTHR44269:SF1">
    <property type="entry name" value="DEHYDROGENASE_REDUCTASE SDR FAMILY MEMBER 7"/>
    <property type="match status" value="1"/>
</dbReference>
<reference evidence="3" key="1">
    <citation type="submission" date="2023-10" db="EMBL/GenBank/DDBJ databases">
        <title>Genome assembly of Pristionchus species.</title>
        <authorList>
            <person name="Yoshida K."/>
            <person name="Sommer R.J."/>
        </authorList>
    </citation>
    <scope>NUCLEOTIDE SEQUENCE</scope>
    <source>
        <strain evidence="3">RS5133</strain>
    </source>
</reference>
<keyword evidence="2" id="KW-0472">Membrane</keyword>
<dbReference type="InterPro" id="IPR020904">
    <property type="entry name" value="Sc_DH/Rdtase_CS"/>
</dbReference>
<dbReference type="PRINTS" id="PR00081">
    <property type="entry name" value="GDHRDH"/>
</dbReference>
<evidence type="ECO:0000313" key="4">
    <source>
        <dbReference type="Proteomes" id="UP001432322"/>
    </source>
</evidence>
<dbReference type="PANTHER" id="PTHR44269">
    <property type="entry name" value="DEHYDROGENASE/REDUCTASE SDR FAMILY MEMBER 7-RELATED"/>
    <property type="match status" value="1"/>
</dbReference>
<gene>
    <name evidence="3" type="ORF">PFISCL1PPCAC_1559</name>
</gene>
<keyword evidence="4" id="KW-1185">Reference proteome</keyword>
<protein>
    <recommendedName>
        <fullName evidence="5">Dehydrogenase</fullName>
    </recommendedName>
</protein>
<name>A0AAV5UUM3_9BILA</name>
<accession>A0AAV5UUM3</accession>
<feature type="transmembrane region" description="Helical" evidence="2">
    <location>
        <begin position="290"/>
        <end position="311"/>
    </location>
</feature>
<dbReference type="Pfam" id="PF00106">
    <property type="entry name" value="adh_short"/>
    <property type="match status" value="1"/>
</dbReference>
<proteinExistence type="predicted"/>